<name>A0A2W4EXZ0_9HYPH</name>
<evidence type="ECO:0000313" key="2">
    <source>
        <dbReference type="EMBL" id="PZM14850.1"/>
    </source>
</evidence>
<sequence length="100" mass="11316">MSELSIKSAAITRTGVHYQDLIGIEIRPARIWWVINQLPSLEPAFTFPEFIFLVLLTLMLFLSAALLLAGLDFLHRWSDGDVLRCRRRRAGSPSHARAAI</sequence>
<evidence type="ECO:0000256" key="1">
    <source>
        <dbReference type="SAM" id="Phobius"/>
    </source>
</evidence>
<keyword evidence="1" id="KW-1133">Transmembrane helix</keyword>
<keyword evidence="1" id="KW-0472">Membrane</keyword>
<protein>
    <submittedName>
        <fullName evidence="2">Uncharacterized protein</fullName>
    </submittedName>
</protein>
<keyword evidence="1" id="KW-0812">Transmembrane</keyword>
<organism evidence="2 3">
    <name type="scientific">Rhizobium tubonense</name>
    <dbReference type="NCBI Taxonomy" id="484088"/>
    <lineage>
        <taxon>Bacteria</taxon>
        <taxon>Pseudomonadati</taxon>
        <taxon>Pseudomonadota</taxon>
        <taxon>Alphaproteobacteria</taxon>
        <taxon>Hyphomicrobiales</taxon>
        <taxon>Rhizobiaceae</taxon>
        <taxon>Rhizobium/Agrobacterium group</taxon>
        <taxon>Rhizobium</taxon>
    </lineage>
</organism>
<feature type="transmembrane region" description="Helical" evidence="1">
    <location>
        <begin position="50"/>
        <end position="74"/>
    </location>
</feature>
<accession>A0A2W4EXZ0</accession>
<dbReference type="Proteomes" id="UP000248925">
    <property type="component" value="Unassembled WGS sequence"/>
</dbReference>
<proteinExistence type="predicted"/>
<comment type="caution">
    <text evidence="2">The sequence shown here is derived from an EMBL/GenBank/DDBJ whole genome shotgun (WGS) entry which is preliminary data.</text>
</comment>
<gene>
    <name evidence="2" type="ORF">CPY51_09110</name>
</gene>
<dbReference type="AlphaFoldDB" id="A0A2W4EXZ0"/>
<reference evidence="2 3" key="1">
    <citation type="journal article" date="2018" name="Sci. Rep.">
        <title>Rhizobium tumorigenes sp. nov., a novel plant tumorigenic bacterium isolated from cane gall tumors on thornless blackberry.</title>
        <authorList>
            <person name="Kuzmanovi N."/>
            <person name="Smalla K."/>
            <person name="Gronow S."/>
            <person name="PuBawska J."/>
        </authorList>
    </citation>
    <scope>NUCLEOTIDE SEQUENCE [LARGE SCALE GENOMIC DNA]</scope>
    <source>
        <strain evidence="2 3">CCBAU 85046</strain>
    </source>
</reference>
<dbReference type="EMBL" id="PCDP01000029">
    <property type="protein sequence ID" value="PZM14850.1"/>
    <property type="molecule type" value="Genomic_DNA"/>
</dbReference>
<evidence type="ECO:0000313" key="3">
    <source>
        <dbReference type="Proteomes" id="UP000248925"/>
    </source>
</evidence>
<keyword evidence="3" id="KW-1185">Reference proteome</keyword>